<dbReference type="FunFam" id="1.20.120.720:FF:000001">
    <property type="entry name" value="Myosin heavy chain, muscle"/>
    <property type="match status" value="2"/>
</dbReference>
<evidence type="ECO:0000256" key="18">
    <source>
        <dbReference type="ARBA" id="ARBA00041439"/>
    </source>
</evidence>
<dbReference type="GO" id="GO:0005524">
    <property type="term" value="F:ATP binding"/>
    <property type="evidence" value="ECO:0007669"/>
    <property type="project" value="UniProtKB-UniRule"/>
</dbReference>
<dbReference type="Gene3D" id="1.10.10.820">
    <property type="match status" value="1"/>
</dbReference>
<dbReference type="FunFam" id="1.20.5.370:FF:000008">
    <property type="entry name" value="Myosin heavy chain"/>
    <property type="match status" value="2"/>
</dbReference>
<evidence type="ECO:0000313" key="25">
    <source>
        <dbReference type="Proteomes" id="UP000006813"/>
    </source>
</evidence>
<evidence type="ECO:0000256" key="15">
    <source>
        <dbReference type="ARBA" id="ARBA00038612"/>
    </source>
</evidence>
<evidence type="ECO:0000256" key="11">
    <source>
        <dbReference type="ARBA" id="ARBA00023175"/>
    </source>
</evidence>
<keyword evidence="5" id="KW-0963">Cytoplasm</keyword>
<evidence type="ECO:0000256" key="17">
    <source>
        <dbReference type="ARBA" id="ARBA00041383"/>
    </source>
</evidence>
<feature type="domain" description="Myosin N-terminal SH3-like" evidence="23">
    <location>
        <begin position="32"/>
        <end position="81"/>
    </location>
</feature>
<dbReference type="InterPro" id="IPR001609">
    <property type="entry name" value="Myosin_head_motor_dom-like"/>
</dbReference>
<dbReference type="GO" id="GO:0032982">
    <property type="term" value="C:myosin filament"/>
    <property type="evidence" value="ECO:0007669"/>
    <property type="project" value="UniProtKB-KW"/>
</dbReference>
<keyword evidence="13 19" id="KW-0009">Actin-binding</keyword>
<dbReference type="Gene3D" id="6.10.250.2420">
    <property type="match status" value="2"/>
</dbReference>
<dbReference type="Gene3D" id="1.20.120.720">
    <property type="entry name" value="Myosin VI head, motor domain, U50 subdomain"/>
    <property type="match status" value="1"/>
</dbReference>
<feature type="domain" description="Myosin N-terminal SH3-like" evidence="23">
    <location>
        <begin position="2224"/>
        <end position="2317"/>
    </location>
</feature>
<evidence type="ECO:0000256" key="14">
    <source>
        <dbReference type="ARBA" id="ARBA00037488"/>
    </source>
</evidence>
<evidence type="ECO:0000259" key="22">
    <source>
        <dbReference type="PROSITE" id="PS51456"/>
    </source>
</evidence>
<feature type="compositionally biased region" description="Polar residues" evidence="21">
    <location>
        <begin position="4154"/>
        <end position="4163"/>
    </location>
</feature>
<dbReference type="PRINTS" id="PR00193">
    <property type="entry name" value="MYOSINHEAVY"/>
</dbReference>
<reference evidence="24 25" key="1">
    <citation type="journal article" date="2011" name="Nature">
        <title>Genome sequencing reveals insights into physiology and longevity of the naked mole rat.</title>
        <authorList>
            <person name="Kim E.B."/>
            <person name="Fang X."/>
            <person name="Fushan A.A."/>
            <person name="Huang Z."/>
            <person name="Lobanov A.V."/>
            <person name="Han L."/>
            <person name="Marino S.M."/>
            <person name="Sun X."/>
            <person name="Turanov A.A."/>
            <person name="Yang P."/>
            <person name="Yim S.H."/>
            <person name="Zhao X."/>
            <person name="Kasaikina M.V."/>
            <person name="Stoletzki N."/>
            <person name="Peng C."/>
            <person name="Polak P."/>
            <person name="Xiong Z."/>
            <person name="Kiezun A."/>
            <person name="Zhu Y."/>
            <person name="Chen Y."/>
            <person name="Kryukov G.V."/>
            <person name="Zhang Q."/>
            <person name="Peshkin L."/>
            <person name="Yang L."/>
            <person name="Bronson R.T."/>
            <person name="Buffenstein R."/>
            <person name="Wang B."/>
            <person name="Han C."/>
            <person name="Li Q."/>
            <person name="Chen L."/>
            <person name="Zhao W."/>
            <person name="Sunyaev S.R."/>
            <person name="Park T.J."/>
            <person name="Zhang G."/>
            <person name="Wang J."/>
            <person name="Gladyshev V.N."/>
        </authorList>
    </citation>
    <scope>NUCLEOTIDE SEQUENCE [LARGE SCALE GENOMIC DNA]</scope>
</reference>
<comment type="similarity">
    <text evidence="2 19">Belongs to the TRAFAC class myosin-kinesin ATPase superfamily. Myosin family.</text>
</comment>
<dbReference type="Proteomes" id="UP000006813">
    <property type="component" value="Unassembled WGS sequence"/>
</dbReference>
<evidence type="ECO:0000256" key="16">
    <source>
        <dbReference type="ARBA" id="ARBA00039814"/>
    </source>
</evidence>
<feature type="region of interest" description="Actin-binding" evidence="19">
    <location>
        <begin position="831"/>
        <end position="853"/>
    </location>
</feature>
<keyword evidence="12" id="KW-0514">Muscle protein</keyword>
<feature type="domain" description="Myosin motor" evidence="22">
    <location>
        <begin position="85"/>
        <end position="954"/>
    </location>
</feature>
<dbReference type="Pfam" id="PF00063">
    <property type="entry name" value="Myosin_head"/>
    <property type="match status" value="2"/>
</dbReference>
<dbReference type="InterPro" id="IPR014751">
    <property type="entry name" value="XRCC4-like_C"/>
</dbReference>
<dbReference type="PROSITE" id="PS50096">
    <property type="entry name" value="IQ"/>
    <property type="match status" value="2"/>
</dbReference>
<evidence type="ECO:0000256" key="9">
    <source>
        <dbReference type="ARBA" id="ARBA00023054"/>
    </source>
</evidence>
<dbReference type="FunFam" id="3.40.850.10:FF:000101">
    <property type="entry name" value="Slow myosin heavy chain 2"/>
    <property type="match status" value="2"/>
</dbReference>
<dbReference type="PANTHER" id="PTHR45615">
    <property type="entry name" value="MYOSIN HEAVY CHAIN, NON-MUSCLE"/>
    <property type="match status" value="1"/>
</dbReference>
<dbReference type="Pfam" id="PF02736">
    <property type="entry name" value="Myosin_N"/>
    <property type="match status" value="2"/>
</dbReference>
<evidence type="ECO:0000256" key="5">
    <source>
        <dbReference type="ARBA" id="ARBA00022490"/>
    </source>
</evidence>
<dbReference type="eggNOG" id="KOG0161">
    <property type="taxonomic scope" value="Eukaryota"/>
</dbReference>
<dbReference type="GO" id="GO:0005516">
    <property type="term" value="F:calmodulin binding"/>
    <property type="evidence" value="ECO:0007669"/>
    <property type="project" value="UniProtKB-KW"/>
</dbReference>
<dbReference type="GO" id="GO:0016460">
    <property type="term" value="C:myosin II complex"/>
    <property type="evidence" value="ECO:0007669"/>
    <property type="project" value="TreeGrafter"/>
</dbReference>
<feature type="region of interest" description="Actin-binding" evidence="19">
    <location>
        <begin position="2836"/>
        <end position="2858"/>
    </location>
</feature>
<evidence type="ECO:0000256" key="13">
    <source>
        <dbReference type="ARBA" id="ARBA00023203"/>
    </source>
</evidence>
<dbReference type="Gene3D" id="2.30.30.360">
    <property type="entry name" value="Myosin S1 fragment, N-terminal"/>
    <property type="match status" value="2"/>
</dbReference>
<keyword evidence="11 19" id="KW-0505">Motor protein</keyword>
<keyword evidence="9 20" id="KW-0175">Coiled coil</keyword>
<keyword evidence="7 19" id="KW-0067">ATP-binding</keyword>
<evidence type="ECO:0000256" key="7">
    <source>
        <dbReference type="ARBA" id="ARBA00022840"/>
    </source>
</evidence>
<dbReference type="FunFam" id="1.10.10.820:FF:000001">
    <property type="entry name" value="Myosin heavy chain"/>
    <property type="match status" value="2"/>
</dbReference>
<feature type="coiled-coil region" evidence="20">
    <location>
        <begin position="3030"/>
        <end position="4104"/>
    </location>
</feature>
<name>G5ASL9_HETGA</name>
<feature type="binding site" evidence="19">
    <location>
        <begin position="2414"/>
        <end position="2421"/>
    </location>
    <ligand>
        <name>ATP</name>
        <dbReference type="ChEBI" id="CHEBI:30616"/>
    </ligand>
</feature>
<keyword evidence="10 19" id="KW-0518">Myosin</keyword>
<dbReference type="InParanoid" id="G5ASL9"/>
<sequence length="4163" mass="478650">MGDAEMSAFGAAAPYLRKSEKERLEAQTRPFDLKKDVFVPDDKEEFVKAKIVSREGGKVTAETEHGKTVTVKEDQVMQQNPPKFDKIEDMAMLTFLHEPAVLYNLKERYAAWMIYASSASLSSLPVYNAEVVAAYRGKKRSEAPPHIFSISDNAYQYMLTDRENQSILITGESGAGKTVNTKRVIQYFAVIAAIGDRSKKDQNPGKGTLEDQIIQANPALEAFGNAKTVRNDNSSRFGKFIRIHFGATGKLASADIETYLLEKSRVIFQLKAERDYHIFYQILSNKKPELLDMLLITNNPYDYAFISQGETTVASIDDSEELMATDNAFDVLGFTPEEKNSIYKLTGAIMHFGNMKFKQKQREEQAEPDGTEEADKSAYLMGLNSADLLKGLCHPRVKVGNEYVTKGQNVQQVAYATGALAKAVYEKMFNWMVTRINATLETKQPRQYFIGVLDIAGFEIFDFNSFEQLCINFTNEKLQQFFNHHMFVLEQEEYKKEGIEWEFIDFGMDLQACIDLIEKPMGIMSILEEECMFPKATDMTFKAKLYDNHLGKSNNFQKPRNIKGKQEAHFSLIHYAGTVDYNILGWLQKNKDPLNETVVGLYQKSSLKLLSNLFANYAGADAPVDKGKGKAKKGSSFQTVSALHRFNSFEQLCINFTNEKLQQFFNHHMFVLEQEEYKKEGIEWEFIDFGMDLQACIDLIEKPMGIMSILEEECMFPKATDMTFKAKLYDNHLGKSNNFQKPRNIKGKQEAHFSLIHYAGTVDYNILGWLQKNKDPLNETVVGLYQKSSLKLLSNLFANYAGADAPVDKGKGKAKKGSSFQTVSALHRENLNKLMTNLRSTHPHFVRCIIPNETKSPGVIDNPLVMHQLRCNGVLEGIRICRKGFPNRILYGDFRQRYRILNPAAIPEGQFIDSRKGAEKLLGSLDIDHNQYKFGHTKVFFKAGLLGLLEEMRDERLSRIITRIQAQSRGVLSRMEYKKLLERRDSLLIIQWNIRAFMGVKNWPWMKLYFKIKPLLKSAETEKEMATMKEEFGRIKEALEKSEARRKELEEKMVSLLQEKNDLQLQVQAEQDNLADAEERCDQLIKNKIQLEAKVKEMNERLEDEEEMNATAKKRKLEDECSELKRDIDDLELTLAKVEKEKHATENKVKNLTEEMAGLDEIIAKLTKEKKALQEAHQQALDDLQAEEDKVNTLTKAKVKLEQQVDDLEGSLEQEKKVRMDLERAKRKLEALAGPSLHQLEGSLEQEKKVRMDLERAKRKLEGDLKLTQESIMDLENDKQQLDERLKKKDFELNALNARIEDEQALGSQLQKKLKELQARIEELEEELEAERTARAKVEKLRSDLSRELEEISERLEEAGGATSVQIEMNKKREAEFQKMRRDLEEATLQHEATAAALRKKHADSVAELSEQIDNLQRVKQKLEKEKSEFKLELDDVTSNMEQIIKAKANLEKMCRTLEDQMNEHRSKAEETQRSVNDLTSQRAKLQTENGELSRQLDEKEALISQLTRGKLTYTQQLEDLKRQLEEEVKKSSAAVPGRQGELSRQLDEKEALISQLTRGKLTYTQQLEDLKRQLEEEVKAKNALAHALQSARHDCDLLREQYEEETEAKAELQRVLSKANSEVAQWRTKYETDAIQRTEELEEAKKKLAQRLQDAEEAVEAVNAKCSSLEKTKHRLQNEIEDLMVDVERSNAAAAALDKKQRNFDKILAEWKQKYEESQSELESSQKEARSLSTELFKLKNAYEESLEHLETFKRENKNLQEEISDLTEQLGSSGKSIHELEKIRKQLEAEKLELQSALEEAEASLEHEEGKILRAQLEFNQIKAEIERKLAEKDEEMEQAKRNHLRVVDSLQTSLDAETRSRNEALRVKKKMEGDLNEMEIQLSHANRLAAEAQKQVKSLQSLLKDTQIQLDDAVRANDDLKENIAIVERRNNLLQAELEELRAVVEQTERSRKLAEQELIETSERVQLLHSQNTSLINQKKKMDADLSQLQTEVEEAVQECRNAEEKAKKAITDAAMMAEELKKEQDTSAHLERMKKNMEQTIKDLQHRLDEAEQIALKGGKKQLQKLEARVRELENELEAEQKRNAESVKGMRKSERRIKELTYQTEEDRKNLLRLQDLVDKLQLKVKAYKRQAEEAEEQANTNLSKFRKVQHELDEAEERADIAESQVNKLRAKSRDIGTKPQKSHTMADSQMADFGEAAPYLRKTEKERLEAQTRPFDIRTECFVPDDKEEFVKAKIVSREGGKVTAETENGKGLMRSGHGKLTGADQTTPTLTDEECRAKALTPQSTATGGGFKVRTVTVKEDQVMQQNPPKFDKIEDMAMLTFLHEPAVLYNLKERYAAWMIYVNLLRPLLRHCQPLHLPVYNAEVVAAYRGKKRSEAPPHIFSISDNAYQYMLTDRENQSILITGESGAGKTVNTKRVIQYFASIAAIGDRGKKDNPNANKVPWGPQGTLEDQIIQANPALEAFGNAKTVRNDNSSRFGKFIRIHFGATGKLASADIETYLLEKSRVIFQLKAERNYHIFYQILSNKKPELLDMLLLTNNPYDYAFVSQGEVSVASIDDSEELMATDSAFDVLGFTQEEKAGVYKLTGAIMHYGNMKFKQKQREEQAEPDGTEDADKSAYLMGLNSADLLKGLCHPRVKVGNDFEQLCINFTNEKLQQFFNHHMFVLEQEEYKKEGIEWEFIDFGMDLQACIDLIEKPMGIMSILEEECMFPKATDMTFKAKLYDNHLGKSNNFQKPRNIKGKQEAHFSLIHYAGTVDYNILGWLEKNKDPLNETVVGLYQKSSLKLMATLFSSYASADTGDSGKAKGGKKKGSSFQTVSALHRENLNKLMTNLRTTHPHFVRCIIPNERKAPGVMDNPLVMHQLRCNGVLEGIRICRKGFPNRILYGDFRQRYRILNPAAIPEGQFIDSRKGAEKLLSSLDIDHNQYKFGHTKVFFKAGLLGLLEEMRDERLSRIITRIQAQSRGQLMRIEFKKIVERRDALLIIQWNIRAFMGVKNWPWMKLYFKIKPLLKSAETEKEMATMKEEFGRIKEALEKSEARRKELEEKMVSLLQEKNDLQLQVQAEQDNLNDAEERCDQLIKNKIQLEAKVKEMNERLEDEEEMKAELTAKKRKLEDECSELKRDIDDLELTLAKVEKEKHATENKVKNLTEEMAGLDEIIAKLTKEKKALQEAHQQALDDLQAEEDKVNTLTKAKVKLEQQVDDLEGSLEQEKKVRMDLERAKRKLEGDLKLTQESIMDLENDKQQLEEKLKKKEFDINQQNSKIEDEQALALQLQKKLKENQARIEELEEELEAERTARAKVEKLRSDLSRELEEISERLEEAGGATSVQIEMNKKREAEFQKMRRDLEEATLQHEATAAALRKKHADSVAELSEQIDNLQRVKQKLEKEKSEFKLELDDVTSNMEQIIKAKANLEKVSRTLEDQANEYRMKLDEAQRTLNDFTTQRAKMQTENGELTRQLEEKEALISQLTRGKLSYNQQLEDVKRQLEEEGKAKNALAHALQSARHDCDLLREQYEEEMEAKAELQRVLSKANSEVAQWRTKYETDAIQRTEELEEAKKKLAQRLQDAEEAVEAVNAKCSSLEDQAHRLQNEIEDLMVDVERSNAAAAALDKKQRNFDKILAEWKQKYEESKSELESSQKEARSLSTELFKLKNAYEESLEHLETFKRENKNLQEEISDLTEQLGEGGKNVHELEKIRKQLEVEKLELQAALEEAEASLEHEEGKILRAQLEFSQVKAEIERKLAEKDEEMEQAKRNHLRVVDSLQTSLDAETRSRNEALRVKKKMEGDLNEMEIQLSQANRTASEGQKHLKIAQAHLKDTQIQLDDAVRANDDLKENIAIVERRNTLLLAELEELRAVVEQTERSRKLAEQELIETSERVQLLHSQNTSLINQKKKMDADLSQLQTEVEEAVQECRNAEEKAKKAITDAAMMAEELKKEQDTSAHLERMKKNMEQTIKDLQHRLDEAEQIALKGGKKQLQKLEARVRELENELEAEQKRNAESVKGMRKSERRIKELTYQTEEDKKNLLRLQDLVDKLQLKVKAYKRQAEEAEEQANTNLSKFRKVQHELDEAEERADIAESQVNKLRAKSRDIGTKTFILEQDGWWPKRTVAPATISKLRGPKHPTSTEEETKPRQGVLPNSTSPSPA</sequence>
<dbReference type="CDD" id="cd01377">
    <property type="entry name" value="MYSc_class_II"/>
    <property type="match status" value="1"/>
</dbReference>
<dbReference type="SUPFAM" id="SSF57997">
    <property type="entry name" value="Tropomyosin"/>
    <property type="match status" value="1"/>
</dbReference>
<dbReference type="FunFam" id="1.20.5.370:FF:000003">
    <property type="entry name" value="Myosin heavy chain"/>
    <property type="match status" value="2"/>
</dbReference>
<evidence type="ECO:0000256" key="2">
    <source>
        <dbReference type="ARBA" id="ARBA00008314"/>
    </source>
</evidence>
<proteinExistence type="inferred from homology"/>
<dbReference type="FunFam" id="1.20.58.530:FF:000001">
    <property type="entry name" value="Myosin heavy chain"/>
    <property type="match status" value="3"/>
</dbReference>
<evidence type="ECO:0000256" key="6">
    <source>
        <dbReference type="ARBA" id="ARBA00022741"/>
    </source>
</evidence>
<keyword evidence="6 19" id="KW-0547">Nucleotide-binding</keyword>
<dbReference type="SUPFAM" id="SSF52540">
    <property type="entry name" value="P-loop containing nucleoside triphosphate hydrolases"/>
    <property type="match status" value="3"/>
</dbReference>
<keyword evidence="3" id="KW-0787">Thick filament</keyword>
<evidence type="ECO:0000256" key="19">
    <source>
        <dbReference type="PROSITE-ProRule" id="PRU00782"/>
    </source>
</evidence>
<feature type="region of interest" description="Disordered" evidence="21">
    <location>
        <begin position="2250"/>
        <end position="2279"/>
    </location>
</feature>
<dbReference type="GO" id="GO:0000146">
    <property type="term" value="F:microfilament motor activity"/>
    <property type="evidence" value="ECO:0007669"/>
    <property type="project" value="TreeGrafter"/>
</dbReference>
<dbReference type="FunFam" id="1.20.5.340:FF:000013">
    <property type="entry name" value="Myosin heavy chain"/>
    <property type="match status" value="1"/>
</dbReference>
<comment type="subcellular location">
    <subcellularLocation>
        <location evidence="1">Cytoplasm</location>
        <location evidence="1">Myofibril</location>
    </subcellularLocation>
</comment>
<dbReference type="Gene3D" id="1.20.58.530">
    <property type="match status" value="3"/>
</dbReference>
<dbReference type="FunFam" id="2.30.30.360:FF:000001">
    <property type="entry name" value="Myosin heavy chain"/>
    <property type="match status" value="2"/>
</dbReference>
<dbReference type="FunFam" id="1.20.5.340:FF:000003">
    <property type="entry name" value="Myosin heavy chain"/>
    <property type="match status" value="2"/>
</dbReference>
<dbReference type="SMART" id="SM00242">
    <property type="entry name" value="MYSc"/>
    <property type="match status" value="2"/>
</dbReference>
<dbReference type="Gene3D" id="1.20.5.4820">
    <property type="match status" value="2"/>
</dbReference>
<dbReference type="FunFam" id="1.20.5.370:FF:000001">
    <property type="entry name" value="Myosin heavy chain"/>
    <property type="match status" value="2"/>
</dbReference>
<feature type="domain" description="Myosin motor" evidence="22">
    <location>
        <begin position="2321"/>
        <end position="2959"/>
    </location>
</feature>
<accession>G5ASL9</accession>
<dbReference type="FunFam" id="1.20.5.340:FF:000002">
    <property type="entry name" value="Myosin heavy chain"/>
    <property type="match status" value="1"/>
</dbReference>
<dbReference type="PROSITE" id="PS51456">
    <property type="entry name" value="MYOSIN_MOTOR"/>
    <property type="match status" value="2"/>
</dbReference>
<evidence type="ECO:0000256" key="20">
    <source>
        <dbReference type="SAM" id="Coils"/>
    </source>
</evidence>
<feature type="region of interest" description="Disordered" evidence="21">
    <location>
        <begin position="1463"/>
        <end position="1482"/>
    </location>
</feature>
<dbReference type="GO" id="GO:0030016">
    <property type="term" value="C:myofibril"/>
    <property type="evidence" value="ECO:0007669"/>
    <property type="project" value="UniProtKB-SubCell"/>
</dbReference>
<dbReference type="FunFam" id="1.20.5.370:FF:000002">
    <property type="entry name" value="Myosin heavy chain"/>
    <property type="match status" value="2"/>
</dbReference>
<evidence type="ECO:0000259" key="23">
    <source>
        <dbReference type="PROSITE" id="PS51844"/>
    </source>
</evidence>
<keyword evidence="8" id="KW-0112">Calmodulin-binding</keyword>
<feature type="region of interest" description="Disordered" evidence="21">
    <location>
        <begin position="4128"/>
        <end position="4163"/>
    </location>
</feature>
<dbReference type="FunFam" id="1.20.5.4820:FF:000001">
    <property type="entry name" value="Myosin heavy chain"/>
    <property type="match status" value="2"/>
</dbReference>
<dbReference type="InterPro" id="IPR027417">
    <property type="entry name" value="P-loop_NTPase"/>
</dbReference>
<evidence type="ECO:0000256" key="12">
    <source>
        <dbReference type="ARBA" id="ARBA00023179"/>
    </source>
</evidence>
<evidence type="ECO:0000256" key="21">
    <source>
        <dbReference type="SAM" id="MobiDB-lite"/>
    </source>
</evidence>
<dbReference type="SMART" id="SM00015">
    <property type="entry name" value="IQ"/>
    <property type="match status" value="3"/>
</dbReference>
<comment type="subunit">
    <text evidence="15">Muscle myosin is a hexameric protein that consists of 2 heavy chain subunits (MHC), 2 alkali light chain subunits (MLC) and 2 regulatory light chain subunits (MLC-2).</text>
</comment>
<keyword evidence="4" id="KW-0488">Methylation</keyword>
<comment type="function">
    <text evidence="14">Muscle contraction.</text>
</comment>
<dbReference type="InterPro" id="IPR002928">
    <property type="entry name" value="Myosin_tail"/>
</dbReference>
<dbReference type="PROSITE" id="PS51844">
    <property type="entry name" value="SH3_LIKE"/>
    <property type="match status" value="2"/>
</dbReference>
<dbReference type="PANTHER" id="PTHR45615:SF69">
    <property type="entry name" value="MYOSIN-6"/>
    <property type="match status" value="1"/>
</dbReference>
<dbReference type="FunFam" id="1.20.5.340:FF:000050">
    <property type="entry name" value="Myosin heavy chain, muscle"/>
    <property type="match status" value="1"/>
</dbReference>
<dbReference type="InterPro" id="IPR000048">
    <property type="entry name" value="IQ_motif_EF-hand-BS"/>
</dbReference>
<evidence type="ECO:0000256" key="8">
    <source>
        <dbReference type="ARBA" id="ARBA00022860"/>
    </source>
</evidence>
<dbReference type="FunCoup" id="G5ASL9">
    <property type="interactions" value="505"/>
</dbReference>
<evidence type="ECO:0000256" key="3">
    <source>
        <dbReference type="ARBA" id="ARBA00022433"/>
    </source>
</evidence>
<evidence type="ECO:0000256" key="1">
    <source>
        <dbReference type="ARBA" id="ARBA00004657"/>
    </source>
</evidence>
<protein>
    <recommendedName>
        <fullName evidence="16">Myosin-6</fullName>
    </recommendedName>
    <alternativeName>
        <fullName evidence="18">Myosin heavy chain 6</fullName>
    </alternativeName>
    <alternativeName>
        <fullName evidence="17">Myosin heavy chain, cardiac muscle alpha isoform</fullName>
    </alternativeName>
</protein>
<evidence type="ECO:0000256" key="4">
    <source>
        <dbReference type="ARBA" id="ARBA00022481"/>
    </source>
</evidence>
<dbReference type="Gene3D" id="3.40.850.10">
    <property type="entry name" value="Kinesin motor domain"/>
    <property type="match status" value="4"/>
</dbReference>
<dbReference type="SUPFAM" id="SSF50084">
    <property type="entry name" value="Myosin S1 fragment, N-terminal domain"/>
    <property type="match status" value="1"/>
</dbReference>
<dbReference type="InterPro" id="IPR008989">
    <property type="entry name" value="Myosin_S1_N"/>
</dbReference>
<gene>
    <name evidence="24" type="ORF">GW7_06150</name>
</gene>
<dbReference type="InterPro" id="IPR004009">
    <property type="entry name" value="SH3_Myosin"/>
</dbReference>
<dbReference type="FunFam" id="1.20.5.340:FF:000006">
    <property type="entry name" value="Myosin heavy chain"/>
    <property type="match status" value="2"/>
</dbReference>
<dbReference type="EMBL" id="JH166743">
    <property type="protein sequence ID" value="EHB00030.1"/>
    <property type="molecule type" value="Genomic_DNA"/>
</dbReference>
<evidence type="ECO:0000256" key="10">
    <source>
        <dbReference type="ARBA" id="ARBA00023123"/>
    </source>
</evidence>
<dbReference type="FunFam" id="1.20.5.370:FF:000007">
    <property type="entry name" value="Myosin heavy chain"/>
    <property type="match status" value="2"/>
</dbReference>
<feature type="compositionally biased region" description="Basic and acidic residues" evidence="21">
    <location>
        <begin position="1463"/>
        <end position="1473"/>
    </location>
</feature>
<evidence type="ECO:0000313" key="24">
    <source>
        <dbReference type="EMBL" id="EHB00030.1"/>
    </source>
</evidence>
<dbReference type="Gene3D" id="1.20.5.370">
    <property type="match status" value="8"/>
</dbReference>
<dbReference type="Pfam" id="PF01576">
    <property type="entry name" value="Myosin_tail_1"/>
    <property type="match status" value="4"/>
</dbReference>
<feature type="binding site" evidence="19">
    <location>
        <begin position="171"/>
        <end position="178"/>
    </location>
    <ligand>
        <name>ATP</name>
        <dbReference type="ChEBI" id="CHEBI:30616"/>
    </ligand>
</feature>
<feature type="region of interest" description="Disordered" evidence="21">
    <location>
        <begin position="2171"/>
        <end position="2194"/>
    </location>
</feature>
<dbReference type="Gene3D" id="1.20.5.340">
    <property type="match status" value="10"/>
</dbReference>
<dbReference type="GO" id="GO:0051015">
    <property type="term" value="F:actin filament binding"/>
    <property type="evidence" value="ECO:0007669"/>
    <property type="project" value="InterPro"/>
</dbReference>
<organism evidence="24 25">
    <name type="scientific">Heterocephalus glaber</name>
    <name type="common">Naked mole rat</name>
    <dbReference type="NCBI Taxonomy" id="10181"/>
    <lineage>
        <taxon>Eukaryota</taxon>
        <taxon>Metazoa</taxon>
        <taxon>Chordata</taxon>
        <taxon>Craniata</taxon>
        <taxon>Vertebrata</taxon>
        <taxon>Euteleostomi</taxon>
        <taxon>Mammalia</taxon>
        <taxon>Eutheria</taxon>
        <taxon>Euarchontoglires</taxon>
        <taxon>Glires</taxon>
        <taxon>Rodentia</taxon>
        <taxon>Hystricomorpha</taxon>
        <taxon>Bathyergidae</taxon>
        <taxon>Heterocephalus</taxon>
    </lineage>
</organism>
<dbReference type="SUPFAM" id="SSF90257">
    <property type="entry name" value="Myosin rod fragments"/>
    <property type="match status" value="10"/>
</dbReference>
<dbReference type="FunFam" id="1.20.5.340:FF:000004">
    <property type="entry name" value="Myosin heavy chain"/>
    <property type="match status" value="2"/>
</dbReference>
<dbReference type="STRING" id="10181.G5ASL9"/>
<dbReference type="InterPro" id="IPR036961">
    <property type="entry name" value="Kinesin_motor_dom_sf"/>
</dbReference>